<dbReference type="PANTHER" id="PTHR43133:SF46">
    <property type="entry name" value="RNA POLYMERASE SIGMA-70 FACTOR ECF SUBFAMILY"/>
    <property type="match status" value="1"/>
</dbReference>
<dbReference type="SUPFAM" id="SSF88659">
    <property type="entry name" value="Sigma3 and sigma4 domains of RNA polymerase sigma factors"/>
    <property type="match status" value="1"/>
</dbReference>
<accession>A0A9D9ECT2</accession>
<keyword evidence="4" id="KW-0804">Transcription</keyword>
<dbReference type="Pfam" id="PF04542">
    <property type="entry name" value="Sigma70_r2"/>
    <property type="match status" value="1"/>
</dbReference>
<feature type="domain" description="RNA polymerase sigma factor 70 region 4 type 2" evidence="6">
    <location>
        <begin position="118"/>
        <end position="166"/>
    </location>
</feature>
<dbReference type="SUPFAM" id="SSF88946">
    <property type="entry name" value="Sigma2 domain of RNA polymerase sigma factors"/>
    <property type="match status" value="1"/>
</dbReference>
<evidence type="ECO:0000313" key="8">
    <source>
        <dbReference type="Proteomes" id="UP000823619"/>
    </source>
</evidence>
<keyword evidence="2" id="KW-0805">Transcription regulation</keyword>
<evidence type="ECO:0000259" key="6">
    <source>
        <dbReference type="Pfam" id="PF08281"/>
    </source>
</evidence>
<sequence>MQSYSETFVALFENRTNFVNIAYSYVHDHDAANDIVNDVFAHLWEHRDGVDWDDNLRGYVYFGIRTRCISWLRKQQSSSRAHDELEVFQKWRIESGIATLSDGDVSGRLFGEEVFSIYRRELEKMPRLTRDVFLSSRDDGCTYQEIADRYGIKVRKVTAEMQRALSILRKALKDYL</sequence>
<evidence type="ECO:0000256" key="4">
    <source>
        <dbReference type="ARBA" id="ARBA00023163"/>
    </source>
</evidence>
<dbReference type="InterPro" id="IPR014284">
    <property type="entry name" value="RNA_pol_sigma-70_dom"/>
</dbReference>
<dbReference type="InterPro" id="IPR007627">
    <property type="entry name" value="RNA_pol_sigma70_r2"/>
</dbReference>
<comment type="caution">
    <text evidence="7">The sequence shown here is derived from an EMBL/GenBank/DDBJ whole genome shotgun (WGS) entry which is preliminary data.</text>
</comment>
<name>A0A9D9ECT2_9BACT</name>
<evidence type="ECO:0000256" key="3">
    <source>
        <dbReference type="ARBA" id="ARBA00023082"/>
    </source>
</evidence>
<dbReference type="Gene3D" id="1.10.1740.10">
    <property type="match status" value="1"/>
</dbReference>
<dbReference type="Pfam" id="PF08281">
    <property type="entry name" value="Sigma70_r4_2"/>
    <property type="match status" value="1"/>
</dbReference>
<dbReference type="GO" id="GO:0016987">
    <property type="term" value="F:sigma factor activity"/>
    <property type="evidence" value="ECO:0007669"/>
    <property type="project" value="UniProtKB-KW"/>
</dbReference>
<dbReference type="Gene3D" id="1.10.10.10">
    <property type="entry name" value="Winged helix-like DNA-binding domain superfamily/Winged helix DNA-binding domain"/>
    <property type="match status" value="1"/>
</dbReference>
<dbReference type="InterPro" id="IPR013249">
    <property type="entry name" value="RNA_pol_sigma70_r4_t2"/>
</dbReference>
<dbReference type="GO" id="GO:0003677">
    <property type="term" value="F:DNA binding"/>
    <property type="evidence" value="ECO:0007669"/>
    <property type="project" value="InterPro"/>
</dbReference>
<dbReference type="InterPro" id="IPR013324">
    <property type="entry name" value="RNA_pol_sigma_r3/r4-like"/>
</dbReference>
<dbReference type="PANTHER" id="PTHR43133">
    <property type="entry name" value="RNA POLYMERASE ECF-TYPE SIGMA FACTO"/>
    <property type="match status" value="1"/>
</dbReference>
<dbReference type="NCBIfam" id="TIGR02937">
    <property type="entry name" value="sigma70-ECF"/>
    <property type="match status" value="1"/>
</dbReference>
<reference evidence="7" key="2">
    <citation type="journal article" date="2021" name="PeerJ">
        <title>Extensive microbial diversity within the chicken gut microbiome revealed by metagenomics and culture.</title>
        <authorList>
            <person name="Gilroy R."/>
            <person name="Ravi A."/>
            <person name="Getino M."/>
            <person name="Pursley I."/>
            <person name="Horton D.L."/>
            <person name="Alikhan N.F."/>
            <person name="Baker D."/>
            <person name="Gharbi K."/>
            <person name="Hall N."/>
            <person name="Watson M."/>
            <person name="Adriaenssens E.M."/>
            <person name="Foster-Nyarko E."/>
            <person name="Jarju S."/>
            <person name="Secka A."/>
            <person name="Antonio M."/>
            <person name="Oren A."/>
            <person name="Chaudhuri R.R."/>
            <person name="La Ragione R."/>
            <person name="Hildebrand F."/>
            <person name="Pallen M.J."/>
        </authorList>
    </citation>
    <scope>NUCLEOTIDE SEQUENCE</scope>
    <source>
        <strain evidence="7">D5-748</strain>
    </source>
</reference>
<evidence type="ECO:0000259" key="5">
    <source>
        <dbReference type="Pfam" id="PF04542"/>
    </source>
</evidence>
<proteinExistence type="inferred from homology"/>
<organism evidence="7 8">
    <name type="scientific">Candidatus Cryptobacteroides merdavium</name>
    <dbReference type="NCBI Taxonomy" id="2840769"/>
    <lineage>
        <taxon>Bacteria</taxon>
        <taxon>Pseudomonadati</taxon>
        <taxon>Bacteroidota</taxon>
        <taxon>Bacteroidia</taxon>
        <taxon>Bacteroidales</taxon>
        <taxon>Candidatus Cryptobacteroides</taxon>
    </lineage>
</organism>
<evidence type="ECO:0000313" key="7">
    <source>
        <dbReference type="EMBL" id="MBO8444580.1"/>
    </source>
</evidence>
<comment type="similarity">
    <text evidence="1">Belongs to the sigma-70 factor family. ECF subfamily.</text>
</comment>
<reference evidence="7" key="1">
    <citation type="submission" date="2020-10" db="EMBL/GenBank/DDBJ databases">
        <authorList>
            <person name="Gilroy R."/>
        </authorList>
    </citation>
    <scope>NUCLEOTIDE SEQUENCE</scope>
    <source>
        <strain evidence="7">D5-748</strain>
    </source>
</reference>
<dbReference type="GO" id="GO:0006352">
    <property type="term" value="P:DNA-templated transcription initiation"/>
    <property type="evidence" value="ECO:0007669"/>
    <property type="project" value="InterPro"/>
</dbReference>
<dbReference type="InterPro" id="IPR039425">
    <property type="entry name" value="RNA_pol_sigma-70-like"/>
</dbReference>
<dbReference type="InterPro" id="IPR036388">
    <property type="entry name" value="WH-like_DNA-bd_sf"/>
</dbReference>
<dbReference type="Proteomes" id="UP000823619">
    <property type="component" value="Unassembled WGS sequence"/>
</dbReference>
<feature type="domain" description="RNA polymerase sigma-70 region 2" evidence="5">
    <location>
        <begin position="18"/>
        <end position="76"/>
    </location>
</feature>
<dbReference type="EMBL" id="JADIMO010000030">
    <property type="protein sequence ID" value="MBO8444580.1"/>
    <property type="molecule type" value="Genomic_DNA"/>
</dbReference>
<protein>
    <submittedName>
        <fullName evidence="7">Sigma-70 family RNA polymerase sigma factor</fullName>
    </submittedName>
</protein>
<keyword evidence="3" id="KW-0731">Sigma factor</keyword>
<evidence type="ECO:0000256" key="2">
    <source>
        <dbReference type="ARBA" id="ARBA00023015"/>
    </source>
</evidence>
<evidence type="ECO:0000256" key="1">
    <source>
        <dbReference type="ARBA" id="ARBA00010641"/>
    </source>
</evidence>
<dbReference type="AlphaFoldDB" id="A0A9D9ECT2"/>
<dbReference type="InterPro" id="IPR013325">
    <property type="entry name" value="RNA_pol_sigma_r2"/>
</dbReference>
<gene>
    <name evidence="7" type="ORF">IAC23_02640</name>
</gene>